<dbReference type="AlphaFoldDB" id="A0A428YK40"/>
<dbReference type="Pfam" id="PF08281">
    <property type="entry name" value="Sigma70_r4_2"/>
    <property type="match status" value="1"/>
</dbReference>
<dbReference type="Gene3D" id="3.10.450.50">
    <property type="match status" value="1"/>
</dbReference>
<evidence type="ECO:0000256" key="1">
    <source>
        <dbReference type="ARBA" id="ARBA00010641"/>
    </source>
</evidence>
<dbReference type="InterPro" id="IPR014284">
    <property type="entry name" value="RNA_pol_sigma-70_dom"/>
</dbReference>
<evidence type="ECO:0000256" key="3">
    <source>
        <dbReference type="ARBA" id="ARBA00023015"/>
    </source>
</evidence>
<dbReference type="NCBIfam" id="TIGR02937">
    <property type="entry name" value="sigma70-ECF"/>
    <property type="match status" value="1"/>
</dbReference>
<name>A0A428YK40_KIBAR</name>
<dbReference type="CDD" id="cd06171">
    <property type="entry name" value="Sigma70_r4"/>
    <property type="match status" value="1"/>
</dbReference>
<sequence>MGMTDEFEDVWRRDRGRVLDVAYRMLGSITDAEEAVQEAFLRLARQGLGGVTDARGWLITTTARICLDRLRAEKARSEYVGPWLPEPVVDLPGGGPDPADRITMDDTVRMALLIMLESLSPAERTAFVLHDVFGLSFAEVGEVVGRTPAACRQLASRARRHLHGRPVSRPRFEVDSAVRRRVAERFAAACRNGNLDELVAVLDPDVTGEFDSAGLIPGAPLAAVTGADEVARTLATAFIGVPAVFEVVDVNAAPGVLVRLGSRVVTVISLEISGDHVAVLHAIGNPAKLSRLNRPAEP</sequence>
<dbReference type="OrthoDB" id="3211555at2"/>
<evidence type="ECO:0000256" key="5">
    <source>
        <dbReference type="ARBA" id="ARBA00023163"/>
    </source>
</evidence>
<comment type="subunit">
    <text evidence="2">Interacts transiently with the RNA polymerase catalytic core formed by RpoA, RpoB, RpoC and RpoZ (2 alpha, 1 beta, 1 beta' and 1 omega subunit) to form the RNA polymerase holoenzyme that can initiate transcription.</text>
</comment>
<dbReference type="InterPro" id="IPR032710">
    <property type="entry name" value="NTF2-like_dom_sf"/>
</dbReference>
<keyword evidence="3" id="KW-0805">Transcription regulation</keyword>
<dbReference type="SUPFAM" id="SSF88659">
    <property type="entry name" value="Sigma3 and sigma4 domains of RNA polymerase sigma factors"/>
    <property type="match status" value="1"/>
</dbReference>
<evidence type="ECO:0000256" key="4">
    <source>
        <dbReference type="ARBA" id="ARBA00023082"/>
    </source>
</evidence>
<dbReference type="SUPFAM" id="SSF54427">
    <property type="entry name" value="NTF2-like"/>
    <property type="match status" value="1"/>
</dbReference>
<dbReference type="InterPro" id="IPR013325">
    <property type="entry name" value="RNA_pol_sigma_r2"/>
</dbReference>
<keyword evidence="4" id="KW-0731">Sigma factor</keyword>
<dbReference type="GO" id="GO:0003677">
    <property type="term" value="F:DNA binding"/>
    <property type="evidence" value="ECO:0007669"/>
    <property type="project" value="InterPro"/>
</dbReference>
<feature type="domain" description="RNA polymerase sigma-70 region 2" evidence="6">
    <location>
        <begin position="12"/>
        <end position="74"/>
    </location>
</feature>
<gene>
    <name evidence="8" type="ORF">DMH04_47665</name>
</gene>
<evidence type="ECO:0000259" key="6">
    <source>
        <dbReference type="Pfam" id="PF04542"/>
    </source>
</evidence>
<organism evidence="8 9">
    <name type="scientific">Kibdelosporangium aridum</name>
    <dbReference type="NCBI Taxonomy" id="2030"/>
    <lineage>
        <taxon>Bacteria</taxon>
        <taxon>Bacillati</taxon>
        <taxon>Actinomycetota</taxon>
        <taxon>Actinomycetes</taxon>
        <taxon>Pseudonocardiales</taxon>
        <taxon>Pseudonocardiaceae</taxon>
        <taxon>Kibdelosporangium</taxon>
    </lineage>
</organism>
<dbReference type="PANTHER" id="PTHR30173">
    <property type="entry name" value="SIGMA 19 FACTOR"/>
    <property type="match status" value="1"/>
</dbReference>
<evidence type="ECO:0000313" key="9">
    <source>
        <dbReference type="Proteomes" id="UP000287547"/>
    </source>
</evidence>
<evidence type="ECO:0000259" key="7">
    <source>
        <dbReference type="Pfam" id="PF08281"/>
    </source>
</evidence>
<evidence type="ECO:0000313" key="8">
    <source>
        <dbReference type="EMBL" id="RSM67962.1"/>
    </source>
</evidence>
<dbReference type="GO" id="GO:0016987">
    <property type="term" value="F:sigma factor activity"/>
    <property type="evidence" value="ECO:0007669"/>
    <property type="project" value="UniProtKB-KW"/>
</dbReference>
<dbReference type="SUPFAM" id="SSF88946">
    <property type="entry name" value="Sigma2 domain of RNA polymerase sigma factors"/>
    <property type="match status" value="1"/>
</dbReference>
<dbReference type="PANTHER" id="PTHR30173:SF43">
    <property type="entry name" value="ECF RNA POLYMERASE SIGMA FACTOR SIGI-RELATED"/>
    <property type="match status" value="1"/>
</dbReference>
<dbReference type="EMBL" id="QHKI01000077">
    <property type="protein sequence ID" value="RSM67962.1"/>
    <property type="molecule type" value="Genomic_DNA"/>
</dbReference>
<dbReference type="InterPro" id="IPR036388">
    <property type="entry name" value="WH-like_DNA-bd_sf"/>
</dbReference>
<keyword evidence="5" id="KW-0804">Transcription</keyword>
<dbReference type="Proteomes" id="UP000287547">
    <property type="component" value="Unassembled WGS sequence"/>
</dbReference>
<dbReference type="InterPro" id="IPR007627">
    <property type="entry name" value="RNA_pol_sigma70_r2"/>
</dbReference>
<accession>A0A428YK40</accession>
<dbReference type="GO" id="GO:0006352">
    <property type="term" value="P:DNA-templated transcription initiation"/>
    <property type="evidence" value="ECO:0007669"/>
    <property type="project" value="InterPro"/>
</dbReference>
<dbReference type="Gene3D" id="1.10.10.10">
    <property type="entry name" value="Winged helix-like DNA-binding domain superfamily/Winged helix DNA-binding domain"/>
    <property type="match status" value="1"/>
</dbReference>
<dbReference type="InterPro" id="IPR013249">
    <property type="entry name" value="RNA_pol_sigma70_r4_t2"/>
</dbReference>
<proteinExistence type="inferred from homology"/>
<evidence type="ECO:0000256" key="2">
    <source>
        <dbReference type="ARBA" id="ARBA00011344"/>
    </source>
</evidence>
<dbReference type="InterPro" id="IPR013324">
    <property type="entry name" value="RNA_pol_sigma_r3/r4-like"/>
</dbReference>
<comment type="caution">
    <text evidence="8">The sequence shown here is derived from an EMBL/GenBank/DDBJ whole genome shotgun (WGS) entry which is preliminary data.</text>
</comment>
<reference evidence="8 9" key="1">
    <citation type="submission" date="2018-05" db="EMBL/GenBank/DDBJ databases">
        <title>Evolution of GPA BGCs.</title>
        <authorList>
            <person name="Waglechner N."/>
            <person name="Wright G.D."/>
        </authorList>
    </citation>
    <scope>NUCLEOTIDE SEQUENCE [LARGE SCALE GENOMIC DNA]</scope>
    <source>
        <strain evidence="8 9">A82846</strain>
    </source>
</reference>
<dbReference type="InterPro" id="IPR052704">
    <property type="entry name" value="ECF_Sigma-70_Domain"/>
</dbReference>
<protein>
    <submittedName>
        <fullName evidence="8">RNA polymerase sigma-70 factor</fullName>
    </submittedName>
</protein>
<comment type="similarity">
    <text evidence="1">Belongs to the sigma-70 factor family. ECF subfamily.</text>
</comment>
<feature type="domain" description="RNA polymerase sigma factor 70 region 4 type 2" evidence="7">
    <location>
        <begin position="110"/>
        <end position="162"/>
    </location>
</feature>
<dbReference type="Pfam" id="PF04542">
    <property type="entry name" value="Sigma70_r2"/>
    <property type="match status" value="1"/>
</dbReference>
<dbReference type="Gene3D" id="1.10.1740.10">
    <property type="match status" value="1"/>
</dbReference>